<dbReference type="RefSeq" id="WP_130431728.1">
    <property type="nucleotide sequence ID" value="NZ_SHKP01000006.1"/>
</dbReference>
<evidence type="ECO:0000313" key="1">
    <source>
        <dbReference type="EMBL" id="RZT97608.1"/>
    </source>
</evidence>
<dbReference type="AlphaFoldDB" id="A0A4Q7VN97"/>
<evidence type="ECO:0008006" key="3">
    <source>
        <dbReference type="Google" id="ProtNLM"/>
    </source>
</evidence>
<dbReference type="EMBL" id="SHKP01000006">
    <property type="protein sequence ID" value="RZT97608.1"/>
    <property type="molecule type" value="Genomic_DNA"/>
</dbReference>
<evidence type="ECO:0000313" key="2">
    <source>
        <dbReference type="Proteomes" id="UP000293671"/>
    </source>
</evidence>
<keyword evidence="2" id="KW-1185">Reference proteome</keyword>
<dbReference type="OrthoDB" id="835336at2"/>
<sequence length="425" mass="47699">MIIERQQEHVLIGWMDETCFSPDLKLLLRAADKTLASWSFADIRFEAAISGKRYWSLALASSDQALSVVDGSLQLLLLADGREKAFRIFGPLQETLKMRSLDLARLGSTFKLLPGPHREAFRRAVEYGTRPHIRSAVKRQRACVITYANDSGGWFEVFRRHYEQQLGDTAFIYVVTPQPESFDGERLGGITGLRGFAFDDFARSQLLSGMARGLAAYYEWVIVADVDELIFVESPDGIGCRTLADRLGDPELPEISFSLGLDIIQGANEADFDHAAPLLGQRRYAVPNSGMCKPHITRGTVNLDIGFHYCQVPPRFAPSGTGFVMFHLKYACRTTRTDVARIVERTAYADDRIRSYAYDSVGRRSAHPGLKAASPDTAVVLRQWDRQDFERRIRAQVGYDADRDLHVGKNFTEDVVIDLRGHTGE</sequence>
<gene>
    <name evidence="1" type="ORF">EV670_1999</name>
</gene>
<protein>
    <recommendedName>
        <fullName evidence="3">Glycosyl transferase family 2</fullName>
    </recommendedName>
</protein>
<proteinExistence type="predicted"/>
<reference evidence="1 2" key="1">
    <citation type="submission" date="2019-02" db="EMBL/GenBank/DDBJ databases">
        <title>Genomic Encyclopedia of Type Strains, Phase IV (KMG-IV): sequencing the most valuable type-strain genomes for metagenomic binning, comparative biology and taxonomic classification.</title>
        <authorList>
            <person name="Goeker M."/>
        </authorList>
    </citation>
    <scope>NUCLEOTIDE SEQUENCE [LARGE SCALE GENOMIC DNA]</scope>
    <source>
        <strain evidence="1 2">DSM 19570</strain>
    </source>
</reference>
<comment type="caution">
    <text evidence="1">The sequence shown here is derived from an EMBL/GenBank/DDBJ whole genome shotgun (WGS) entry which is preliminary data.</text>
</comment>
<accession>A0A4Q7VN97</accession>
<organism evidence="1 2">
    <name type="scientific">Rivibacter subsaxonicus</name>
    <dbReference type="NCBI Taxonomy" id="457575"/>
    <lineage>
        <taxon>Bacteria</taxon>
        <taxon>Pseudomonadati</taxon>
        <taxon>Pseudomonadota</taxon>
        <taxon>Betaproteobacteria</taxon>
        <taxon>Burkholderiales</taxon>
        <taxon>Rivibacter</taxon>
    </lineage>
</organism>
<name>A0A4Q7VN97_9BURK</name>
<dbReference type="Proteomes" id="UP000293671">
    <property type="component" value="Unassembled WGS sequence"/>
</dbReference>